<protein>
    <submittedName>
        <fullName evidence="1">Uncharacterized protein</fullName>
    </submittedName>
</protein>
<dbReference type="EMBL" id="CM001888">
    <property type="protein sequence ID" value="EOY19432.1"/>
    <property type="molecule type" value="Genomic_DNA"/>
</dbReference>
<keyword evidence="2" id="KW-1185">Reference proteome</keyword>
<accession>A0A061FRY9</accession>
<dbReference type="AlphaFoldDB" id="A0A061FRY9"/>
<gene>
    <name evidence="1" type="ORF">TCM_044539</name>
</gene>
<reference evidence="1 2" key="1">
    <citation type="journal article" date="2013" name="Genome Biol.">
        <title>The genome sequence of the most widely cultivated cacao type and its use to identify candidate genes regulating pod color.</title>
        <authorList>
            <person name="Motamayor J.C."/>
            <person name="Mockaitis K."/>
            <person name="Schmutz J."/>
            <person name="Haiminen N."/>
            <person name="Iii D.L."/>
            <person name="Cornejo O."/>
            <person name="Findley S.D."/>
            <person name="Zheng P."/>
            <person name="Utro F."/>
            <person name="Royaert S."/>
            <person name="Saski C."/>
            <person name="Jenkins J."/>
            <person name="Podicheti R."/>
            <person name="Zhao M."/>
            <person name="Scheffler B.E."/>
            <person name="Stack J.C."/>
            <person name="Feltus F.A."/>
            <person name="Mustiga G.M."/>
            <person name="Amores F."/>
            <person name="Phillips W."/>
            <person name="Marelli J.P."/>
            <person name="May G.D."/>
            <person name="Shapiro H."/>
            <person name="Ma J."/>
            <person name="Bustamante C.D."/>
            <person name="Schnell R.J."/>
            <person name="Main D."/>
            <person name="Gilbert D."/>
            <person name="Parida L."/>
            <person name="Kuhn D.N."/>
        </authorList>
    </citation>
    <scope>NUCLEOTIDE SEQUENCE [LARGE SCALE GENOMIC DNA]</scope>
    <source>
        <strain evidence="2">cv. Matina 1-6</strain>
    </source>
</reference>
<dbReference type="InParanoid" id="A0A061FRY9"/>
<dbReference type="Gramene" id="EOY19432">
    <property type="protein sequence ID" value="EOY19432"/>
    <property type="gene ID" value="TCM_044539"/>
</dbReference>
<proteinExistence type="predicted"/>
<evidence type="ECO:0000313" key="2">
    <source>
        <dbReference type="Proteomes" id="UP000026915"/>
    </source>
</evidence>
<sequence>MLPPISASKGAPLFWGALDYCSIYLGSTCCGVVGRRMGAPRFPTNEYENNNDKNSGLDFGKNTCVDELDNEENIDNCLLSHGLLRLVE</sequence>
<dbReference type="HOGENOM" id="CLU_2473465_0_0_1"/>
<name>A0A061FRY9_THECC</name>
<dbReference type="Proteomes" id="UP000026915">
    <property type="component" value="Chromosome 10"/>
</dbReference>
<organism evidence="1 2">
    <name type="scientific">Theobroma cacao</name>
    <name type="common">Cacao</name>
    <name type="synonym">Cocoa</name>
    <dbReference type="NCBI Taxonomy" id="3641"/>
    <lineage>
        <taxon>Eukaryota</taxon>
        <taxon>Viridiplantae</taxon>
        <taxon>Streptophyta</taxon>
        <taxon>Embryophyta</taxon>
        <taxon>Tracheophyta</taxon>
        <taxon>Spermatophyta</taxon>
        <taxon>Magnoliopsida</taxon>
        <taxon>eudicotyledons</taxon>
        <taxon>Gunneridae</taxon>
        <taxon>Pentapetalae</taxon>
        <taxon>rosids</taxon>
        <taxon>malvids</taxon>
        <taxon>Malvales</taxon>
        <taxon>Malvaceae</taxon>
        <taxon>Byttnerioideae</taxon>
        <taxon>Theobroma</taxon>
    </lineage>
</organism>
<evidence type="ECO:0000313" key="1">
    <source>
        <dbReference type="EMBL" id="EOY19432.1"/>
    </source>
</evidence>